<keyword evidence="3" id="KW-1185">Reference proteome</keyword>
<dbReference type="Proteomes" id="UP001432027">
    <property type="component" value="Unassembled WGS sequence"/>
</dbReference>
<evidence type="ECO:0000313" key="2">
    <source>
        <dbReference type="EMBL" id="GMS80798.1"/>
    </source>
</evidence>
<organism evidence="2 3">
    <name type="scientific">Pristionchus entomophagus</name>
    <dbReference type="NCBI Taxonomy" id="358040"/>
    <lineage>
        <taxon>Eukaryota</taxon>
        <taxon>Metazoa</taxon>
        <taxon>Ecdysozoa</taxon>
        <taxon>Nematoda</taxon>
        <taxon>Chromadorea</taxon>
        <taxon>Rhabditida</taxon>
        <taxon>Rhabditina</taxon>
        <taxon>Diplogasteromorpha</taxon>
        <taxon>Diplogasteroidea</taxon>
        <taxon>Neodiplogasteridae</taxon>
        <taxon>Pristionchus</taxon>
    </lineage>
</organism>
<reference evidence="2" key="1">
    <citation type="submission" date="2023-10" db="EMBL/GenBank/DDBJ databases">
        <title>Genome assembly of Pristionchus species.</title>
        <authorList>
            <person name="Yoshida K."/>
            <person name="Sommer R.J."/>
        </authorList>
    </citation>
    <scope>NUCLEOTIDE SEQUENCE</scope>
    <source>
        <strain evidence="2">RS0144</strain>
    </source>
</reference>
<dbReference type="EMBL" id="BTSX01000001">
    <property type="protein sequence ID" value="GMS80798.1"/>
    <property type="molecule type" value="Genomic_DNA"/>
</dbReference>
<accession>A0AAV5SF38</accession>
<proteinExistence type="predicted"/>
<feature type="region of interest" description="Disordered" evidence="1">
    <location>
        <begin position="1"/>
        <end position="26"/>
    </location>
</feature>
<protein>
    <submittedName>
        <fullName evidence="2">Uncharacterized protein</fullName>
    </submittedName>
</protein>
<comment type="caution">
    <text evidence="2">The sequence shown here is derived from an EMBL/GenBank/DDBJ whole genome shotgun (WGS) entry which is preliminary data.</text>
</comment>
<evidence type="ECO:0000313" key="3">
    <source>
        <dbReference type="Proteomes" id="UP001432027"/>
    </source>
</evidence>
<sequence length="90" mass="9767">MKADREGGSVSPQISQGQEDGATDGGLFMPGKSSFFPSFFFLSFEGCRKWKVVCVWASFSSAGKQCSLRPHSESETYALQGIEECSGDLQ</sequence>
<dbReference type="AlphaFoldDB" id="A0AAV5SF38"/>
<name>A0AAV5SF38_9BILA</name>
<gene>
    <name evidence="2" type="ORF">PENTCL1PPCAC_2973</name>
</gene>
<evidence type="ECO:0000256" key="1">
    <source>
        <dbReference type="SAM" id="MobiDB-lite"/>
    </source>
</evidence>